<dbReference type="CDD" id="cd00063">
    <property type="entry name" value="FN3"/>
    <property type="match status" value="3"/>
</dbReference>
<dbReference type="InterPro" id="IPR003367">
    <property type="entry name" value="Thrombospondin_3-like_rpt"/>
</dbReference>
<dbReference type="InterPro" id="IPR008969">
    <property type="entry name" value="CarboxyPept-like_regulatory"/>
</dbReference>
<protein>
    <submittedName>
        <fullName evidence="6">Cartilage oligomeric matrix protein</fullName>
    </submittedName>
</protein>
<keyword evidence="4" id="KW-0472">Membrane</keyword>
<dbReference type="PANTHER" id="PTHR10199:SF100">
    <property type="entry name" value="THROMBOSPONDIN, ISOFORM A"/>
    <property type="match status" value="1"/>
</dbReference>
<dbReference type="Gene3D" id="2.60.40.1120">
    <property type="entry name" value="Carboxypeptidase-like, regulatory domain"/>
    <property type="match status" value="2"/>
</dbReference>
<comment type="caution">
    <text evidence="6">The sequence shown here is derived from an EMBL/GenBank/DDBJ whole genome shotgun (WGS) entry which is preliminary data.</text>
</comment>
<dbReference type="InterPro" id="IPR013783">
    <property type="entry name" value="Ig-like_fold"/>
</dbReference>
<keyword evidence="2" id="KW-0106">Calcium</keyword>
<dbReference type="Gene3D" id="4.10.1080.10">
    <property type="entry name" value="TSP type-3 repeat"/>
    <property type="match status" value="4"/>
</dbReference>
<evidence type="ECO:0000313" key="7">
    <source>
        <dbReference type="Proteomes" id="UP000034927"/>
    </source>
</evidence>
<name>A0A0G0D8C7_9BACT</name>
<evidence type="ECO:0000256" key="3">
    <source>
        <dbReference type="SAM" id="MobiDB-lite"/>
    </source>
</evidence>
<feature type="region of interest" description="Disordered" evidence="3">
    <location>
        <begin position="1948"/>
        <end position="1987"/>
    </location>
</feature>
<organism evidence="6 7">
    <name type="scientific">Candidatus Magasanikbacteria bacterium GW2011_GWC2_34_16</name>
    <dbReference type="NCBI Taxonomy" id="1619045"/>
    <lineage>
        <taxon>Bacteria</taxon>
        <taxon>Candidatus Magasanikiibacteriota</taxon>
    </lineage>
</organism>
<dbReference type="InterPro" id="IPR036116">
    <property type="entry name" value="FN3_sf"/>
</dbReference>
<accession>A0A0G0D8C7</accession>
<sequence>MCIFFVVRIDILQKFKQEKHRKFWLGFCLFFSILLLTLLSELTPIKFWTWWARAAIQINETVKVGASSAVVTYNYLFQQDVSVDSDGIVHVVFFDKNHIICGSDGTGHAMRDNNGVWTGDCVGTGSSSSEFGVGSTFLNLNGQQTIYASYGSAVVANRYVYVYKKRKTSLQKWSDVSWSSVAVFTMPSSYPPGGVRMAVTPDGRLAVIYSVGGVGYIKYDSNGDGVLNGSNSFWITSAFMTGLELKYKPGSNTIFGMVAGDYQNAYDPVVYYEFNIANNTWTVSQALGENGVDPGLDYNASNYPVVSYANGTKPRLAVFNGSTWSYSDIYTSGLYGTGVAIGNNTTSTIWGGGYRIMTNGSWEAKQTPSYALGVYTLASDKYNNYLYAVGNNGANTINFLTDDPNTAPTFASLSVTSSKDGTGYITVNGVADDPENDEVKLKVEYKSGTCAAYSGTATTTLSSTVLATYGAANITVSNSDSNAYQLQNVTTTPGANTVTTTWTSKTNSTTADGTFCVFVTPHDGAKMGTTVSTTVVLDNVNPTAPGALTTSTVSTSTAILTYGAASVDTNFSRYRIYYSTSSPVSESGTEHSDVNLTSRTFNGAATTTLTGLSPNTTYYVNIWAYDTYSNQVSSTELTFATAVFNQEPTLTEINPAQSGTSAVIVTTTIADPNSDATNIYIQYTTNSINWVSTTLSGVTASEGSPVYSTPGQITGIAATTSVNLIIYWNIATDLPNTDSSAIYLRLTPNDGSLDGTTVTSSAFIVDTQSPTVPGNLSVNTTSISSVILNFAATSTDSHFSQYKIFYKAGASGVTESDLPFTSSSDANLGVATFNDATTTTISDLATSTQYVVNLWAYDVYGNKSNAVTELAFYTLAATSSAPTVTASSTSAYQVIINPVNDTASTNYYICKTIDAGVSCDTNGYVQADGTLGASAVWQSYATWGGASGITVTGFAANTPTVFITKARNGSNIETGFSPASTAAYTFTDQVADVVLADASVTNTLQIQLSWTDVGQTGLKIEQDNACDDTYVTIYDNISGFPASPLVTSTNITPNVCYQFRFSSYNAAGVVNTVSRPVSNQITSPPAQPQNLSVSSATTDSITWNWDAVTDAVNYFLYDNLTGSLIDTIVGALEYLQSSLSSNTSYSVFLRANNTNGTGIASDVATGYTNASAPTNVQASSKTQTSIRWSWDYINQTAFWAQNKSNPAENSGWITDTTTLFWDQTGLTANTTTTVQVKAKDVLDVETGFTEAVAYTLQNNIDSLSFSSIASDSITVTANGTFFNQNVGSSHFHFDNGSGQSIDDGTTWANSGLEPNTQYTFTATPYNGNNEASSSTVGAKYTLANTPGQIVSTVVTDSNSLSLALSANSNPASTNVLLYSPTTDQYVDKTAKTLTGTISSFDTLTNWTNTVVVTGLATNTAYQFQAVAKNGDDILTATSTASVAVYTRTSIPAGVAATVDGTTQITLNWTGDGTEYYAENVTAGTNSGWVSGVTWVSDSLTANTQYIFRVKARNVSSVETDWSEAVLATTDGGTPDVVTTGGGGGPGLDGTIQINQGMLSTTNTVVNILLTSLYAKYYDLAETTYEPVFGTFGPCNVAEMRTSFSIMANPTFTISTSTGWKGICVKYKDEGGSTIEKFARIEYKPLQTCSSYPPDFLNYYDIDGRELKLDGSDTLRLISNFSGYSRVKSVWGACPFERQNPLYVSDQPFTSTSTGKQMVSYYFPANADLTPLNGAFPTDILHNWIKTALGIIPSKVYFRQAYVTGGVVTYGNEISFDLKIITLKEFCDSTNPDLYSPDSNFYSFFYPALLYSKSCSNSLDTDKDGVPDGVDNCPTTLNPDQLDTNNNGVGDVCDRSMLDMDGDGVADDIDNCIATPNTDQKNLDNDTYGDACDICALDPLNDIDLDGICGNVDNCKNQKNRDQEDVDKDGVGDVCDNCANISNADQKDLNKNGVGDACEDSDKDGKDDSKDNCPLISNSNQTDSDNDSVGDVCDNCPNKSNKDQKDTDKDKVGDACDNCLNIPNANQLDTNKNGVGDMCELLPDQDQDGIPDTKDNCVNIKNTDQKDSDNDGAGDVCDICSRDRLNDFDKDGVCGDVDNCPNTPNPDQTPSSRSSVLGAACDHIVDTDGDNIPDQVDNCPLIPNPLQQDTDLDKIGDVCDACPIDAYNRCKIIVVSSTTPPGATSTPFVEQITNIVSTTIRVVAVMSEQITEKFNIATLFIEDVVSKYSEEVKAIIDNPQVEKITKTYVAPAIVIAGAANISVGLQLADVLAVLRSLFLQPLLFFRLRKKKKWGIVYDSFTKQALTLATIRVMDAVSGKIVRTQVTDSLGRYLLILDPGTYKIVVEKSGYSDFSEHLRGQEEDSKYLNLYHGQAVTVTEKQNIIYNIPVDPVAGEESFMVLLKQRALIAFKYTLSFAGLIISGVSLIITPTALVFGFFFAQLLFFGITRKFAFAPMPIKIGQVLDADISTPIGQAIVRVFDATYNKLVNTTLSNTKGQYAVLVGPSKYYVTYEKPGFNKLQTDILNYSSEKTKGEGGIISLDQKLKRAD</sequence>
<evidence type="ECO:0000256" key="1">
    <source>
        <dbReference type="ARBA" id="ARBA00022729"/>
    </source>
</evidence>
<reference evidence="6 7" key="1">
    <citation type="journal article" date="2015" name="Nature">
        <title>rRNA introns, odd ribosomes, and small enigmatic genomes across a large radiation of phyla.</title>
        <authorList>
            <person name="Brown C.T."/>
            <person name="Hug L.A."/>
            <person name="Thomas B.C."/>
            <person name="Sharon I."/>
            <person name="Castelle C.J."/>
            <person name="Singh A."/>
            <person name="Wilkins M.J."/>
            <person name="Williams K.H."/>
            <person name="Banfield J.F."/>
        </authorList>
    </citation>
    <scope>NUCLEOTIDE SEQUENCE [LARGE SCALE GENOMIC DNA]</scope>
</reference>
<gene>
    <name evidence="6" type="ORF">UR53_C0001G0030</name>
</gene>
<dbReference type="PROSITE" id="PS51234">
    <property type="entry name" value="TSP3"/>
    <property type="match status" value="2"/>
</dbReference>
<dbReference type="EMBL" id="LBPO01000001">
    <property type="protein sequence ID" value="KKP59530.1"/>
    <property type="molecule type" value="Genomic_DNA"/>
</dbReference>
<evidence type="ECO:0000256" key="2">
    <source>
        <dbReference type="ARBA" id="ARBA00022837"/>
    </source>
</evidence>
<dbReference type="InterPro" id="IPR028974">
    <property type="entry name" value="TSP_type-3_rpt"/>
</dbReference>
<feature type="domain" description="Fibronectin type-III" evidence="5">
    <location>
        <begin position="772"/>
        <end position="877"/>
    </location>
</feature>
<dbReference type="Proteomes" id="UP000034927">
    <property type="component" value="Unassembled WGS sequence"/>
</dbReference>
<keyword evidence="1" id="KW-0732">Signal</keyword>
<feature type="domain" description="Fibronectin type-III" evidence="5">
    <location>
        <begin position="1087"/>
        <end position="1171"/>
    </location>
</feature>
<evidence type="ECO:0000259" key="5">
    <source>
        <dbReference type="PROSITE" id="PS50853"/>
    </source>
</evidence>
<dbReference type="PATRIC" id="fig|1619045.3.peg.32"/>
<dbReference type="InterPro" id="IPR003961">
    <property type="entry name" value="FN3_dom"/>
</dbReference>
<proteinExistence type="predicted"/>
<dbReference type="PROSITE" id="PS50853">
    <property type="entry name" value="FN3"/>
    <property type="match status" value="3"/>
</dbReference>
<dbReference type="SUPFAM" id="SSF49464">
    <property type="entry name" value="Carboxypeptidase regulatory domain-like"/>
    <property type="match status" value="2"/>
</dbReference>
<feature type="transmembrane region" description="Helical" evidence="4">
    <location>
        <begin position="23"/>
        <end position="40"/>
    </location>
</feature>
<dbReference type="Pfam" id="PF02412">
    <property type="entry name" value="TSP_3"/>
    <property type="match status" value="7"/>
</dbReference>
<dbReference type="GO" id="GO:0005509">
    <property type="term" value="F:calcium ion binding"/>
    <property type="evidence" value="ECO:0007669"/>
    <property type="project" value="InterPro"/>
</dbReference>
<dbReference type="SMART" id="SM00060">
    <property type="entry name" value="FN3"/>
    <property type="match status" value="7"/>
</dbReference>
<feature type="domain" description="Fibronectin type-III" evidence="5">
    <location>
        <begin position="544"/>
        <end position="644"/>
    </location>
</feature>
<dbReference type="GO" id="GO:0007155">
    <property type="term" value="P:cell adhesion"/>
    <property type="evidence" value="ECO:0007669"/>
    <property type="project" value="InterPro"/>
</dbReference>
<dbReference type="SUPFAM" id="SSF49265">
    <property type="entry name" value="Fibronectin type III"/>
    <property type="match status" value="6"/>
</dbReference>
<dbReference type="Gene3D" id="2.60.40.10">
    <property type="entry name" value="Immunoglobulins"/>
    <property type="match status" value="4"/>
</dbReference>
<feature type="transmembrane region" description="Helical" evidence="4">
    <location>
        <begin position="2408"/>
        <end position="2427"/>
    </location>
</feature>
<evidence type="ECO:0000313" key="6">
    <source>
        <dbReference type="EMBL" id="KKP59530.1"/>
    </source>
</evidence>
<keyword evidence="4" id="KW-0812">Transmembrane</keyword>
<dbReference type="SUPFAM" id="SSF103647">
    <property type="entry name" value="TSP type-3 repeat"/>
    <property type="match status" value="4"/>
</dbReference>
<dbReference type="PANTHER" id="PTHR10199">
    <property type="entry name" value="THROMBOSPONDIN"/>
    <property type="match status" value="1"/>
</dbReference>
<evidence type="ECO:0000256" key="4">
    <source>
        <dbReference type="SAM" id="Phobius"/>
    </source>
</evidence>
<keyword evidence="4" id="KW-1133">Transmembrane helix</keyword>
<dbReference type="InterPro" id="IPR017897">
    <property type="entry name" value="Thrombospondin_3_rpt"/>
</dbReference>